<comment type="caution">
    <text evidence="1">The sequence shown here is derived from an EMBL/GenBank/DDBJ whole genome shotgun (WGS) entry which is preliminary data.</text>
</comment>
<dbReference type="AlphaFoldDB" id="A0A8I1HU46"/>
<gene>
    <name evidence="1" type="ORF">JDP02_01955</name>
</gene>
<dbReference type="RefSeq" id="WP_200435313.1">
    <property type="nucleotide sequence ID" value="NZ_JAEHFL010000002.1"/>
</dbReference>
<keyword evidence="2" id="KW-1185">Reference proteome</keyword>
<evidence type="ECO:0000313" key="1">
    <source>
        <dbReference type="EMBL" id="MBK3427275.1"/>
    </source>
</evidence>
<dbReference type="EMBL" id="JAEHFL010000002">
    <property type="protein sequence ID" value="MBK3427275.1"/>
    <property type="molecule type" value="Genomic_DNA"/>
</dbReference>
<proteinExistence type="predicted"/>
<dbReference type="Gene3D" id="2.60.120.200">
    <property type="match status" value="1"/>
</dbReference>
<organism evidence="1 2">
    <name type="scientific">Corynebacterium tuberculostearicum</name>
    <dbReference type="NCBI Taxonomy" id="38304"/>
    <lineage>
        <taxon>Bacteria</taxon>
        <taxon>Bacillati</taxon>
        <taxon>Actinomycetota</taxon>
        <taxon>Actinomycetes</taxon>
        <taxon>Mycobacteriales</taxon>
        <taxon>Corynebacteriaceae</taxon>
        <taxon>Corynebacterium</taxon>
    </lineage>
</organism>
<dbReference type="Proteomes" id="UP000603369">
    <property type="component" value="Unassembled WGS sequence"/>
</dbReference>
<dbReference type="SUPFAM" id="SSF49899">
    <property type="entry name" value="Concanavalin A-like lectins/glucanases"/>
    <property type="match status" value="1"/>
</dbReference>
<protein>
    <submittedName>
        <fullName evidence="1">LamG domain-containing protein</fullName>
    </submittedName>
</protein>
<dbReference type="Pfam" id="PF13385">
    <property type="entry name" value="Laminin_G_3"/>
    <property type="match status" value="1"/>
</dbReference>
<dbReference type="InterPro" id="IPR013320">
    <property type="entry name" value="ConA-like_dom_sf"/>
</dbReference>
<name>A0A8I1HU46_9CORY</name>
<sequence length="330" mass="36738">MLKKERIPVVAAAVLAIIVLILAFALQPTLGSWSARVTNSRNAAGTAEGVDALNCYEEMQQTTKKYGGYLYHFHTPYAQATNDSLNQTAWTLRNRRPISPNTNWVYDGSQQAGEEPCVGIEKHAYFKGDNSTDGALATARLNSTKSTITANASAFTMPEQFTTETWINTPQPQGTVAVNSIFGNFERPVWRIQVLSDGTVGFQVRQAPLGIDRVYDQVKSTERIDDGQWHQVVTTWDFSTNEMGLYIDGQPESFKTSSSSLYRFTGGGEGFVRYGYSGNHDRWPELSPDNFVGYMSFAAIYPTRLTDQDVRRHWDARTVSGKAWPKSTVG</sequence>
<accession>A0A8I1HU46</accession>
<reference evidence="1 2" key="1">
    <citation type="submission" date="2020-12" db="EMBL/GenBank/DDBJ databases">
        <title>Draft genome sequence of the commensal strain Corynebacterium tuberculostearicum MFP09/CIP 102622 isolated from human skin.</title>
        <authorList>
            <person name="Boukerb A.M."/>
            <person name="Janvier X."/>
            <person name="Feuilloley M.G.J."/>
            <person name="Groboillot A."/>
        </authorList>
    </citation>
    <scope>NUCLEOTIDE SEQUENCE [LARGE SCALE GENOMIC DNA]</scope>
    <source>
        <strain evidence="1 2">CIP 102622</strain>
    </source>
</reference>
<evidence type="ECO:0000313" key="2">
    <source>
        <dbReference type="Proteomes" id="UP000603369"/>
    </source>
</evidence>